<sequence length="173" mass="19292">MDEAPTLISPAERNRRLARLVTAAQRALEAMENPVARVWPDTKDKGEYHECFNTFATKEILTVVDGQALAKELREGLEPFMVGAPKREPIPASPSPTSTALAHLSTFPSPREFKLNDTVRLLHKDSYRGIKAGELGKVVKVHTNGKWLDIRWRSHHAHDLTTKASHVELVADA</sequence>
<organism evidence="1">
    <name type="scientific">uncultured Caudovirales phage</name>
    <dbReference type="NCBI Taxonomy" id="2100421"/>
    <lineage>
        <taxon>Viruses</taxon>
        <taxon>Duplodnaviria</taxon>
        <taxon>Heunggongvirae</taxon>
        <taxon>Uroviricota</taxon>
        <taxon>Caudoviricetes</taxon>
        <taxon>Peduoviridae</taxon>
        <taxon>Maltschvirus</taxon>
        <taxon>Maltschvirus maltsch</taxon>
    </lineage>
</organism>
<gene>
    <name evidence="1" type="ORF">UFOVP783_115</name>
</gene>
<name>A0A6J5P085_9CAUD</name>
<accession>A0A6J5P085</accession>
<reference evidence="1" key="1">
    <citation type="submission" date="2020-04" db="EMBL/GenBank/DDBJ databases">
        <authorList>
            <person name="Chiriac C."/>
            <person name="Salcher M."/>
            <person name="Ghai R."/>
            <person name="Kavagutti S V."/>
        </authorList>
    </citation>
    <scope>NUCLEOTIDE SEQUENCE</scope>
</reference>
<protein>
    <submittedName>
        <fullName evidence="1">Uncharacterized protein</fullName>
    </submittedName>
</protein>
<dbReference type="EMBL" id="LR796738">
    <property type="protein sequence ID" value="CAB4162768.1"/>
    <property type="molecule type" value="Genomic_DNA"/>
</dbReference>
<evidence type="ECO:0000313" key="1">
    <source>
        <dbReference type="EMBL" id="CAB4162768.1"/>
    </source>
</evidence>
<proteinExistence type="predicted"/>